<evidence type="ECO:0008006" key="3">
    <source>
        <dbReference type="Google" id="ProtNLM"/>
    </source>
</evidence>
<dbReference type="Proteomes" id="UP000249789">
    <property type="component" value="Unassembled WGS sequence"/>
</dbReference>
<dbReference type="AlphaFoldDB" id="A0A8G1RX28"/>
<dbReference type="OrthoDB" id="1022638at2759"/>
<reference evidence="1 2" key="1">
    <citation type="submission" date="2018-02" db="EMBL/GenBank/DDBJ databases">
        <title>The genomes of Aspergillus section Nigri reveals drivers in fungal speciation.</title>
        <authorList>
            <consortium name="DOE Joint Genome Institute"/>
            <person name="Vesth T.C."/>
            <person name="Nybo J."/>
            <person name="Theobald S."/>
            <person name="Brandl J."/>
            <person name="Frisvad J.C."/>
            <person name="Nielsen K.F."/>
            <person name="Lyhne E.K."/>
            <person name="Kogle M.E."/>
            <person name="Kuo A."/>
            <person name="Riley R."/>
            <person name="Clum A."/>
            <person name="Nolan M."/>
            <person name="Lipzen A."/>
            <person name="Salamov A."/>
            <person name="Henrissat B."/>
            <person name="Wiebenga A."/>
            <person name="De vries R.P."/>
            <person name="Grigoriev I.V."/>
            <person name="Mortensen U.H."/>
            <person name="Andersen M.R."/>
            <person name="Baker S.E."/>
        </authorList>
    </citation>
    <scope>NUCLEOTIDE SEQUENCE [LARGE SCALE GENOMIC DNA]</scope>
    <source>
        <strain evidence="1 2">CBS 313.89</strain>
    </source>
</reference>
<dbReference type="PANTHER" id="PTHR47843">
    <property type="entry name" value="BTB DOMAIN-CONTAINING PROTEIN-RELATED"/>
    <property type="match status" value="1"/>
</dbReference>
<dbReference type="VEuPathDB" id="FungiDB:BO72DRAFT_524757"/>
<protein>
    <recommendedName>
        <fullName evidence="3">BTB domain-containing protein</fullName>
    </recommendedName>
</protein>
<dbReference type="GeneID" id="63867237"/>
<name>A0A8G1RX28_9EURO</name>
<sequence>MKEESDKSLRPAKQIRISQDEGNKYEGACLTIMVGPGTSRYTAHEKMARASSPYIDKLLRERTTRIIDLPGEEPAMVAMYVHWLYHRTLPVICDQAQQEYLHLIKAYVLGLKLLDTQFQDTVVDAIVEQRQSSSQDGKSPAPSREAIKYAYSHTSSSAPIRRLLVDITANRTTDPKWLTSTGNDMPRAFLLELVAKLMGRRATKKEPLDPFAYHKHARVSNNASQAEDDLGLQDQSGISQRDFSGSRFGKFARKRNLDHIISANRGLV</sequence>
<accession>A0A8G1RX28</accession>
<dbReference type="RefSeq" id="XP_040804794.1">
    <property type="nucleotide sequence ID" value="XM_040949902.1"/>
</dbReference>
<evidence type="ECO:0000313" key="2">
    <source>
        <dbReference type="Proteomes" id="UP000249789"/>
    </source>
</evidence>
<dbReference type="InterPro" id="IPR011333">
    <property type="entry name" value="SKP1/BTB/POZ_sf"/>
</dbReference>
<dbReference type="PANTHER" id="PTHR47843:SF2">
    <property type="entry name" value="BTB DOMAIN-CONTAINING PROTEIN"/>
    <property type="match status" value="1"/>
</dbReference>
<organism evidence="1 2">
    <name type="scientific">Aspergillus fijiensis CBS 313.89</name>
    <dbReference type="NCBI Taxonomy" id="1448319"/>
    <lineage>
        <taxon>Eukaryota</taxon>
        <taxon>Fungi</taxon>
        <taxon>Dikarya</taxon>
        <taxon>Ascomycota</taxon>
        <taxon>Pezizomycotina</taxon>
        <taxon>Eurotiomycetes</taxon>
        <taxon>Eurotiomycetidae</taxon>
        <taxon>Eurotiales</taxon>
        <taxon>Aspergillaceae</taxon>
        <taxon>Aspergillus</taxon>
    </lineage>
</organism>
<dbReference type="Gene3D" id="3.30.710.10">
    <property type="entry name" value="Potassium Channel Kv1.1, Chain A"/>
    <property type="match status" value="1"/>
</dbReference>
<proteinExistence type="predicted"/>
<keyword evidence="2" id="KW-1185">Reference proteome</keyword>
<dbReference type="EMBL" id="KZ824627">
    <property type="protein sequence ID" value="RAK80784.1"/>
    <property type="molecule type" value="Genomic_DNA"/>
</dbReference>
<gene>
    <name evidence="1" type="ORF">BO72DRAFT_524757</name>
</gene>
<evidence type="ECO:0000313" key="1">
    <source>
        <dbReference type="EMBL" id="RAK80784.1"/>
    </source>
</evidence>